<dbReference type="KEGG" id="falb:HYN59_02870"/>
<keyword evidence="2" id="KW-1185">Reference proteome</keyword>
<dbReference type="OrthoDB" id="1075713at2"/>
<dbReference type="Proteomes" id="UP000244929">
    <property type="component" value="Chromosome"/>
</dbReference>
<evidence type="ECO:0000313" key="1">
    <source>
        <dbReference type="EMBL" id="AWH84115.1"/>
    </source>
</evidence>
<gene>
    <name evidence="1" type="ORF">HYN59_02870</name>
</gene>
<evidence type="ECO:0000313" key="2">
    <source>
        <dbReference type="Proteomes" id="UP000244929"/>
    </source>
</evidence>
<protein>
    <submittedName>
        <fullName evidence="1">Uncharacterized protein</fullName>
    </submittedName>
</protein>
<dbReference type="RefSeq" id="WP_108776825.1">
    <property type="nucleotide sequence ID" value="NZ_CP029186.1"/>
</dbReference>
<sequence length="239" mass="28032">MTKHTEEFKEFVSQGINKEYFIGIGNPYANILFVGKESAIKKNEVERMSQYLKNANEWRGYIENNSCEILNYPVENGHVLRAGWGKNTWSKYQKLTDIIFEKEMKPFHVDFLENVFTTEINDSPEKNTANADKTGLNERKQLFKESKFIQNFPVVVLACSNYIRNNDKIREIDKIFGVKFVDGKQYTSANWFYTHYSEDGKKLVIHTRQLSANVKPELLKDMGQIIRQHLDRIQLFNNN</sequence>
<name>A0A2S1QUQ2_9FLAO</name>
<dbReference type="AlphaFoldDB" id="A0A2S1QUQ2"/>
<accession>A0A2S1QUQ2</accession>
<dbReference type="EMBL" id="CP029186">
    <property type="protein sequence ID" value="AWH84115.1"/>
    <property type="molecule type" value="Genomic_DNA"/>
</dbReference>
<proteinExistence type="predicted"/>
<organism evidence="1 2">
    <name type="scientific">Flavobacterium album</name>
    <dbReference type="NCBI Taxonomy" id="2175091"/>
    <lineage>
        <taxon>Bacteria</taxon>
        <taxon>Pseudomonadati</taxon>
        <taxon>Bacteroidota</taxon>
        <taxon>Flavobacteriia</taxon>
        <taxon>Flavobacteriales</taxon>
        <taxon>Flavobacteriaceae</taxon>
        <taxon>Flavobacterium</taxon>
    </lineage>
</organism>
<reference evidence="1 2" key="1">
    <citation type="submission" date="2018-04" db="EMBL/GenBank/DDBJ databases">
        <title>Genome sequencing of Flavobacterium sp. HYN0059.</title>
        <authorList>
            <person name="Yi H."/>
            <person name="Baek C."/>
        </authorList>
    </citation>
    <scope>NUCLEOTIDE SEQUENCE [LARGE SCALE GENOMIC DNA]</scope>
    <source>
        <strain evidence="1 2">HYN0059</strain>
    </source>
</reference>